<dbReference type="AlphaFoldDB" id="A0A0D1YF09"/>
<keyword evidence="4" id="KW-1185">Reference proteome</keyword>
<name>A0A0D1YF09_9PEZI</name>
<dbReference type="GO" id="GO:0030695">
    <property type="term" value="F:GTPase regulator activity"/>
    <property type="evidence" value="ECO:0007669"/>
    <property type="project" value="TreeGrafter"/>
</dbReference>
<dbReference type="FunCoup" id="A0A0D1YF09">
    <property type="interactions" value="10"/>
</dbReference>
<protein>
    <recommendedName>
        <fullName evidence="5">Ran-specific GTPase-activating protein 30</fullName>
    </recommendedName>
</protein>
<dbReference type="GO" id="GO:0005634">
    <property type="term" value="C:nucleus"/>
    <property type="evidence" value="ECO:0007669"/>
    <property type="project" value="TreeGrafter"/>
</dbReference>
<dbReference type="Proteomes" id="UP000053259">
    <property type="component" value="Unassembled WGS sequence"/>
</dbReference>
<evidence type="ECO:0000313" key="3">
    <source>
        <dbReference type="EMBL" id="KIV99336.1"/>
    </source>
</evidence>
<dbReference type="PANTHER" id="PTHR31010:SF2">
    <property type="entry name" value="RAN-SPECIFIC GTPASE-ACTIVATING PROTEIN 30"/>
    <property type="match status" value="1"/>
</dbReference>
<reference evidence="3 4" key="1">
    <citation type="submission" date="2015-01" db="EMBL/GenBank/DDBJ databases">
        <title>The Genome Sequence of Ochroconis gallopava CBS43764.</title>
        <authorList>
            <consortium name="The Broad Institute Genomics Platform"/>
            <person name="Cuomo C."/>
            <person name="de Hoog S."/>
            <person name="Gorbushina A."/>
            <person name="Stielow B."/>
            <person name="Teixiera M."/>
            <person name="Abouelleil A."/>
            <person name="Chapman S.B."/>
            <person name="Priest M."/>
            <person name="Young S.K."/>
            <person name="Wortman J."/>
            <person name="Nusbaum C."/>
            <person name="Birren B."/>
        </authorList>
    </citation>
    <scope>NUCLEOTIDE SEQUENCE [LARGE SCALE GENOMIC DNA]</scope>
    <source>
        <strain evidence="3 4">CBS 43764</strain>
    </source>
</reference>
<proteinExistence type="predicted"/>
<dbReference type="PANTHER" id="PTHR31010">
    <property type="entry name" value="RAN-SPECIFIC GTPASE-ACTIVATING PROTEIN 30-RELATED"/>
    <property type="match status" value="1"/>
</dbReference>
<feature type="region of interest" description="Disordered" evidence="2">
    <location>
        <begin position="449"/>
        <end position="478"/>
    </location>
</feature>
<evidence type="ECO:0000313" key="4">
    <source>
        <dbReference type="Proteomes" id="UP000053259"/>
    </source>
</evidence>
<feature type="compositionally biased region" description="Basic and acidic residues" evidence="2">
    <location>
        <begin position="568"/>
        <end position="600"/>
    </location>
</feature>
<dbReference type="RefSeq" id="XP_016209206.1">
    <property type="nucleotide sequence ID" value="XM_016362981.1"/>
</dbReference>
<evidence type="ECO:0008006" key="5">
    <source>
        <dbReference type="Google" id="ProtNLM"/>
    </source>
</evidence>
<feature type="region of interest" description="Disordered" evidence="2">
    <location>
        <begin position="563"/>
        <end position="673"/>
    </location>
</feature>
<dbReference type="EMBL" id="KN847579">
    <property type="protein sequence ID" value="KIV99336.1"/>
    <property type="molecule type" value="Genomic_DNA"/>
</dbReference>
<keyword evidence="1" id="KW-0175">Coiled coil</keyword>
<feature type="coiled-coil region" evidence="1">
    <location>
        <begin position="93"/>
        <end position="140"/>
    </location>
</feature>
<evidence type="ECO:0000256" key="1">
    <source>
        <dbReference type="SAM" id="Coils"/>
    </source>
</evidence>
<dbReference type="HOGENOM" id="CLU_014536_1_0_1"/>
<dbReference type="GO" id="GO:0005737">
    <property type="term" value="C:cytoplasm"/>
    <property type="evidence" value="ECO:0007669"/>
    <property type="project" value="TreeGrafter"/>
</dbReference>
<sequence length="673" mass="74461">MEDLLGKLVQHSVNYAIRSGIALTTGYAITAASRLLKSVKGTDRDEIADLQARLRSKINIISPPIDMIELIAARGNTTLDSALTLTKQLRMDIQELGLRLNEAAADEERIRRKSPNAKSLEQMSSELKSIIADMKRLLTRIEDAVPLLMLAITTSGASLSTSLPHSVSPSRLLQASTFLSAGDANYVATCSNAVQIGPAFVLSVYMLFAAHALRPHDVEGVTETTWKEVIRKAHVKLYRVPLERIYEFPSASNQSDSPESLHNFPSQNRSQEFAYQLVIIEDLDDDRFHEEQGEEFEDVRRAGIREVIPVHEVSKIFYADTGKILKIGSMGEPNSPVLLIKRDTNAVPPRRMMSGDEEGEEDSDDFTDDAGNYSHMKEKFPENTANRQSKNGFPPDLDPEWLALEVYTEASESDSDDESASEEISSSPPAAARNNTTDFLSSTLAGLRIRGSSANPPSSPPLPAKSCTELQSSQISQPTISENSAVHGFFPMSGFPALRGSLSLLELLLRLTALQQFQQTSHLSISDEFLNFFLSGSSSTGAGADSDYRKRMRREARLRVGFDPYDESPIKPRGEDYIQHKGHTLHDDDGDWRQWQDDPRSSPGLRSPPCGETPSPSLRRHMQHHLALQGGRTRSQQLRHGLEHARSPLGRSESDSTLGTSPRSPALDDHLKR</sequence>
<feature type="compositionally biased region" description="Polar residues" evidence="2">
    <location>
        <begin position="468"/>
        <end position="478"/>
    </location>
</feature>
<dbReference type="InterPro" id="IPR008812">
    <property type="entry name" value="Ran_GTP-bd-rel"/>
</dbReference>
<feature type="compositionally biased region" description="Acidic residues" evidence="2">
    <location>
        <begin position="355"/>
        <end position="368"/>
    </location>
</feature>
<dbReference type="OrthoDB" id="512915at2759"/>
<accession>A0A0D1YF09</accession>
<feature type="region of interest" description="Disordered" evidence="2">
    <location>
        <begin position="346"/>
        <end position="436"/>
    </location>
</feature>
<feature type="compositionally biased region" description="Low complexity" evidence="2">
    <location>
        <begin position="422"/>
        <end position="432"/>
    </location>
</feature>
<gene>
    <name evidence="3" type="ORF">PV09_08995</name>
</gene>
<dbReference type="InParanoid" id="A0A0D1YF09"/>
<feature type="compositionally biased region" description="Acidic residues" evidence="2">
    <location>
        <begin position="411"/>
        <end position="421"/>
    </location>
</feature>
<dbReference type="GeneID" id="27316968"/>
<dbReference type="VEuPathDB" id="FungiDB:PV09_08995"/>
<dbReference type="Pfam" id="PF05508">
    <property type="entry name" value="Ran-binding"/>
    <property type="match status" value="1"/>
</dbReference>
<evidence type="ECO:0000256" key="2">
    <source>
        <dbReference type="SAM" id="MobiDB-lite"/>
    </source>
</evidence>
<organism evidence="3 4">
    <name type="scientific">Verruconis gallopava</name>
    <dbReference type="NCBI Taxonomy" id="253628"/>
    <lineage>
        <taxon>Eukaryota</taxon>
        <taxon>Fungi</taxon>
        <taxon>Dikarya</taxon>
        <taxon>Ascomycota</taxon>
        <taxon>Pezizomycotina</taxon>
        <taxon>Dothideomycetes</taxon>
        <taxon>Pleosporomycetidae</taxon>
        <taxon>Venturiales</taxon>
        <taxon>Sympoventuriaceae</taxon>
        <taxon>Verruconis</taxon>
    </lineage>
</organism>